<accession>A0A9P5K114</accession>
<dbReference type="EMBL" id="QPMT01000034">
    <property type="protein sequence ID" value="KAF4853966.1"/>
    <property type="molecule type" value="Genomic_DNA"/>
</dbReference>
<sequence length="148" mass="16525">MNFSESHIPQQSSGLLSLIVFNQASNQNQYNKTTQTPSDTQRNPFNHLKSHFKMSHHSNDSQLTLVNNDGNQEAPSQSKAPKKKSLYQRLTGSRAGEISEEDMLKYTGKSKEELKEWAKDRPDVGKNQAAGRVDRGNNNFGVIGLGVH</sequence>
<proteinExistence type="predicted"/>
<dbReference type="OrthoDB" id="4837859at2759"/>
<keyword evidence="3" id="KW-1185">Reference proteome</keyword>
<dbReference type="Proteomes" id="UP000711996">
    <property type="component" value="Unassembled WGS sequence"/>
</dbReference>
<feature type="compositionally biased region" description="Polar residues" evidence="1">
    <location>
        <begin position="60"/>
        <end position="73"/>
    </location>
</feature>
<dbReference type="AlphaFoldDB" id="A0A9P5K114"/>
<protein>
    <submittedName>
        <fullName evidence="2">Uncharacterized protein</fullName>
    </submittedName>
</protein>
<evidence type="ECO:0000256" key="1">
    <source>
        <dbReference type="SAM" id="MobiDB-lite"/>
    </source>
</evidence>
<name>A0A9P5K114_COLSI</name>
<evidence type="ECO:0000313" key="3">
    <source>
        <dbReference type="Proteomes" id="UP000711996"/>
    </source>
</evidence>
<gene>
    <name evidence="2" type="ORF">CGCSCA2_v009673</name>
</gene>
<evidence type="ECO:0000313" key="2">
    <source>
        <dbReference type="EMBL" id="KAF4853966.1"/>
    </source>
</evidence>
<comment type="caution">
    <text evidence="2">The sequence shown here is derived from an EMBL/GenBank/DDBJ whole genome shotgun (WGS) entry which is preliminary data.</text>
</comment>
<feature type="compositionally biased region" description="Polar residues" evidence="1">
    <location>
        <begin position="29"/>
        <end position="44"/>
    </location>
</feature>
<reference evidence="2" key="1">
    <citation type="submission" date="2019-06" db="EMBL/GenBank/DDBJ databases">
        <authorList>
            <person name="Gan P."/>
            <person name="Shirasu K."/>
        </authorList>
    </citation>
    <scope>NUCLEOTIDE SEQUENCE [LARGE SCALE GENOMIC DNA]</scope>
    <source>
        <strain evidence="2">CAD2</strain>
    </source>
</reference>
<feature type="region of interest" description="Disordered" evidence="1">
    <location>
        <begin position="29"/>
        <end position="104"/>
    </location>
</feature>
<feature type="region of interest" description="Disordered" evidence="1">
    <location>
        <begin position="117"/>
        <end position="138"/>
    </location>
</feature>
<organism evidence="2 3">
    <name type="scientific">Colletotrichum siamense</name>
    <name type="common">Anthracnose fungus</name>
    <dbReference type="NCBI Taxonomy" id="690259"/>
    <lineage>
        <taxon>Eukaryota</taxon>
        <taxon>Fungi</taxon>
        <taxon>Dikarya</taxon>
        <taxon>Ascomycota</taxon>
        <taxon>Pezizomycotina</taxon>
        <taxon>Sordariomycetes</taxon>
        <taxon>Hypocreomycetidae</taxon>
        <taxon>Glomerellales</taxon>
        <taxon>Glomerellaceae</taxon>
        <taxon>Colletotrichum</taxon>
        <taxon>Colletotrichum gloeosporioides species complex</taxon>
    </lineage>
</organism>